<evidence type="ECO:0000313" key="6">
    <source>
        <dbReference type="EMBL" id="PAA61900.1"/>
    </source>
</evidence>
<keyword evidence="7" id="KW-1185">Reference proteome</keyword>
<feature type="region of interest" description="Disordered" evidence="1">
    <location>
        <begin position="1"/>
        <end position="69"/>
    </location>
</feature>
<dbReference type="STRING" id="282301.A0A267E7E0"/>
<dbReference type="AlphaFoldDB" id="A0A267E7E0"/>
<dbReference type="Pfam" id="PF16028">
    <property type="entry name" value="SLC3A2_N"/>
    <property type="match status" value="1"/>
</dbReference>
<dbReference type="InterPro" id="IPR042280">
    <property type="entry name" value="SLC3A2"/>
</dbReference>
<evidence type="ECO:0000259" key="3">
    <source>
        <dbReference type="Pfam" id="PF00128"/>
    </source>
</evidence>
<dbReference type="GO" id="GO:0016323">
    <property type="term" value="C:basolateral plasma membrane"/>
    <property type="evidence" value="ECO:0007669"/>
    <property type="project" value="TreeGrafter"/>
</dbReference>
<evidence type="ECO:0000256" key="1">
    <source>
        <dbReference type="SAM" id="MobiDB-lite"/>
    </source>
</evidence>
<dbReference type="InterPro" id="IPR017853">
    <property type="entry name" value="GH"/>
</dbReference>
<dbReference type="EMBL" id="NIVC01001988">
    <property type="protein sequence ID" value="PAA61900.1"/>
    <property type="molecule type" value="Genomic_DNA"/>
</dbReference>
<dbReference type="GO" id="GO:0015173">
    <property type="term" value="F:aromatic amino acid transmembrane transporter activity"/>
    <property type="evidence" value="ECO:0007669"/>
    <property type="project" value="TreeGrafter"/>
</dbReference>
<sequence length="654" mass="70232">MVNPEANADLPQSQAESDSQEAAAEALARKEDQDADEGTPLVEIKSPGDKIAEADETGQSTSKKPTPDAEFSCLTKEDLEHFAKDPFWHRLRLIFFILFWAVWATMLAAVVVIIVVSPRCPPRPPRQFWQKPIYRLSVKAFAPASDADPTALGSVEGLTKKMDYLLNTLGFNNFILDSLVTREPTSGCIADFKAYNSSLVSLESLKSLTKLGRKKGFSFLMEFDASQASSAWGSGAFLTTVEPQAPLASRDGGPAWRDSQLHLPRSRCLSLNVTDAQVAEKIEAALSFWLDAGLSGFVLTNVAFMAPRRAPPADAPPGLNGKTWSDADPTALLFSNDSVKFVRQIRQFINAQAEKRGRELALFVEPGNTGFPQPPDRLAAYLDKKNGAHAVISTALGASLSSASAKWTSPSKVVLDTLGAAGSNDSVLFATAWSHLRRPKESHLTALSLLLPGVPCLYYGQELGMAHVAGVSLLGEGLSSYLSGNESTDASETPMQWSGSAANAGWLSNTSASLAWVDLSPRAADIELHNLRLLSSTGHPKAQSQLELVKSVLTLIGGSESLQWGGIEFLATRDDSLVAFKREAERFPPVLVIMNTGDKAATLGLAKQAKVTTGTLKVLYNAGGGSTSYVKDQEYSLDVVFVPAKSILAFLGKD</sequence>
<gene>
    <name evidence="6" type="ORF">BOX15_Mlig033711g1</name>
    <name evidence="5" type="ORF">BOX15_Mlig033711g2</name>
</gene>
<dbReference type="GO" id="GO:0015823">
    <property type="term" value="P:phenylalanine transport"/>
    <property type="evidence" value="ECO:0007669"/>
    <property type="project" value="TreeGrafter"/>
</dbReference>
<proteinExistence type="predicted"/>
<dbReference type="GO" id="GO:0015180">
    <property type="term" value="F:L-alanine transmembrane transporter activity"/>
    <property type="evidence" value="ECO:0007669"/>
    <property type="project" value="TreeGrafter"/>
</dbReference>
<protein>
    <recommendedName>
        <fullName evidence="8">Glycosyl hydrolase family 13 catalytic domain-containing protein</fullName>
    </recommendedName>
</protein>
<name>A0A267E7E0_9PLAT</name>
<dbReference type="InterPro" id="IPR006047">
    <property type="entry name" value="GH13_cat_dom"/>
</dbReference>
<keyword evidence="2" id="KW-1133">Transmembrane helix</keyword>
<feature type="transmembrane region" description="Helical" evidence="2">
    <location>
        <begin position="93"/>
        <end position="116"/>
    </location>
</feature>
<dbReference type="InterPro" id="IPR031984">
    <property type="entry name" value="SLC3A2_N"/>
</dbReference>
<dbReference type="SUPFAM" id="SSF51445">
    <property type="entry name" value="(Trans)glycosidases"/>
    <property type="match status" value="1"/>
</dbReference>
<accession>A0A267E7E0</accession>
<dbReference type="GO" id="GO:0005975">
    <property type="term" value="P:carbohydrate metabolic process"/>
    <property type="evidence" value="ECO:0007669"/>
    <property type="project" value="InterPro"/>
</dbReference>
<dbReference type="Gene3D" id="3.20.20.80">
    <property type="entry name" value="Glycosidases"/>
    <property type="match status" value="2"/>
</dbReference>
<dbReference type="PANTHER" id="PTHR46673">
    <property type="entry name" value="4F2 CELL-SURFACE ANTIGEN HEAVY CHAIN"/>
    <property type="match status" value="1"/>
</dbReference>
<dbReference type="OrthoDB" id="1740265at2759"/>
<evidence type="ECO:0000256" key="2">
    <source>
        <dbReference type="SAM" id="Phobius"/>
    </source>
</evidence>
<feature type="domain" description="Glycosyl hydrolase family 13 catalytic" evidence="3">
    <location>
        <begin position="146"/>
        <end position="527"/>
    </location>
</feature>
<evidence type="ECO:0008006" key="8">
    <source>
        <dbReference type="Google" id="ProtNLM"/>
    </source>
</evidence>
<dbReference type="Pfam" id="PF00128">
    <property type="entry name" value="Alpha-amylase"/>
    <property type="match status" value="1"/>
</dbReference>
<dbReference type="GO" id="GO:0015190">
    <property type="term" value="F:L-leucine transmembrane transporter activity"/>
    <property type="evidence" value="ECO:0007669"/>
    <property type="project" value="TreeGrafter"/>
</dbReference>
<dbReference type="PANTHER" id="PTHR46673:SF1">
    <property type="entry name" value="4F2 CELL-SURFACE ANTIGEN HEAVY CHAIN"/>
    <property type="match status" value="1"/>
</dbReference>
<dbReference type="GO" id="GO:1903801">
    <property type="term" value="P:L-leucine import across plasma membrane"/>
    <property type="evidence" value="ECO:0007669"/>
    <property type="project" value="TreeGrafter"/>
</dbReference>
<evidence type="ECO:0000313" key="5">
    <source>
        <dbReference type="EMBL" id="PAA57326.1"/>
    </source>
</evidence>
<reference evidence="5 7" key="1">
    <citation type="submission" date="2017-06" db="EMBL/GenBank/DDBJ databases">
        <title>A platform for efficient transgenesis in Macrostomum lignano, a flatworm model organism for stem cell research.</title>
        <authorList>
            <person name="Berezikov E."/>
        </authorList>
    </citation>
    <scope>NUCLEOTIDE SEQUENCE [LARGE SCALE GENOMIC DNA]</scope>
    <source>
        <strain evidence="5">DV1</strain>
        <tissue evidence="5">Whole organism</tissue>
    </source>
</reference>
<keyword evidence="2" id="KW-0472">Membrane</keyword>
<evidence type="ECO:0000313" key="7">
    <source>
        <dbReference type="Proteomes" id="UP000215902"/>
    </source>
</evidence>
<evidence type="ECO:0000259" key="4">
    <source>
        <dbReference type="Pfam" id="PF16028"/>
    </source>
</evidence>
<organism evidence="5 7">
    <name type="scientific">Macrostomum lignano</name>
    <dbReference type="NCBI Taxonomy" id="282301"/>
    <lineage>
        <taxon>Eukaryota</taxon>
        <taxon>Metazoa</taxon>
        <taxon>Spiralia</taxon>
        <taxon>Lophotrochozoa</taxon>
        <taxon>Platyhelminthes</taxon>
        <taxon>Rhabditophora</taxon>
        <taxon>Macrostomorpha</taxon>
        <taxon>Macrostomida</taxon>
        <taxon>Macrostomidae</taxon>
        <taxon>Macrostomum</taxon>
    </lineage>
</organism>
<dbReference type="Proteomes" id="UP000215902">
    <property type="component" value="Unassembled WGS sequence"/>
</dbReference>
<dbReference type="GO" id="GO:0016324">
    <property type="term" value="C:apical plasma membrane"/>
    <property type="evidence" value="ECO:0007669"/>
    <property type="project" value="TreeGrafter"/>
</dbReference>
<keyword evidence="2" id="KW-0812">Transmembrane</keyword>
<comment type="caution">
    <text evidence="5">The sequence shown here is derived from an EMBL/GenBank/DDBJ whole genome shotgun (WGS) entry which is preliminary data.</text>
</comment>
<feature type="compositionally biased region" description="Low complexity" evidence="1">
    <location>
        <begin position="12"/>
        <end position="26"/>
    </location>
</feature>
<dbReference type="EMBL" id="NIVC01002501">
    <property type="protein sequence ID" value="PAA57326.1"/>
    <property type="molecule type" value="Genomic_DNA"/>
</dbReference>
<dbReference type="GO" id="GO:1904273">
    <property type="term" value="P:L-alanine import across plasma membrane"/>
    <property type="evidence" value="ECO:0007669"/>
    <property type="project" value="TreeGrafter"/>
</dbReference>
<feature type="domain" description="Solute carrier family 3 member 2 N-terminal" evidence="4">
    <location>
        <begin position="68"/>
        <end position="131"/>
    </location>
</feature>